<gene>
    <name evidence="2" type="ORF">ACFQ2V_07945</name>
</gene>
<dbReference type="InterPro" id="IPR043519">
    <property type="entry name" value="NT_sf"/>
</dbReference>
<name>A0ABW3MXU0_9MICO</name>
<feature type="domain" description="DUF4037" evidence="1">
    <location>
        <begin position="141"/>
        <end position="216"/>
    </location>
</feature>
<dbReference type="Gene3D" id="3.30.460.10">
    <property type="entry name" value="Beta Polymerase, domain 2"/>
    <property type="match status" value="1"/>
</dbReference>
<protein>
    <recommendedName>
        <fullName evidence="1">DUF4037 domain-containing protein</fullName>
    </recommendedName>
</protein>
<dbReference type="InterPro" id="IPR025117">
    <property type="entry name" value="DUF4037"/>
</dbReference>
<evidence type="ECO:0000313" key="3">
    <source>
        <dbReference type="Proteomes" id="UP001597046"/>
    </source>
</evidence>
<evidence type="ECO:0000313" key="2">
    <source>
        <dbReference type="EMBL" id="MFD1054234.1"/>
    </source>
</evidence>
<dbReference type="Pfam" id="PF13228">
    <property type="entry name" value="DUF4037"/>
    <property type="match status" value="1"/>
</dbReference>
<dbReference type="EMBL" id="JBHTKH010000004">
    <property type="protein sequence ID" value="MFD1054234.1"/>
    <property type="molecule type" value="Genomic_DNA"/>
</dbReference>
<proteinExistence type="predicted"/>
<evidence type="ECO:0000259" key="1">
    <source>
        <dbReference type="Pfam" id="PF13228"/>
    </source>
</evidence>
<dbReference type="Proteomes" id="UP001597046">
    <property type="component" value="Unassembled WGS sequence"/>
</dbReference>
<accession>A0ABW3MXU0</accession>
<dbReference type="SUPFAM" id="SSF81301">
    <property type="entry name" value="Nucleotidyltransferase"/>
    <property type="match status" value="1"/>
</dbReference>
<keyword evidence="3" id="KW-1185">Reference proteome</keyword>
<comment type="caution">
    <text evidence="2">The sequence shown here is derived from an EMBL/GenBank/DDBJ whole genome shotgun (WGS) entry which is preliminary data.</text>
</comment>
<organism evidence="2 3">
    <name type="scientific">Terrabacter terrigena</name>
    <dbReference type="NCBI Taxonomy" id="574718"/>
    <lineage>
        <taxon>Bacteria</taxon>
        <taxon>Bacillati</taxon>
        <taxon>Actinomycetota</taxon>
        <taxon>Actinomycetes</taxon>
        <taxon>Micrococcales</taxon>
        <taxon>Intrasporangiaceae</taxon>
        <taxon>Terrabacter</taxon>
    </lineage>
</organism>
<sequence>MTTTPQVDEVARRVAIAHKAVRAYAANDRVAAALVGGSVARGLADASSDIELDVYWTSPPSVADREAAVEGVGFDRVYAEEDEHEWADGMLVDGVKIDVSGFVTSTIDAYLAGALAGDTDAELQVRVTALRDGIPLHGHAVVDAWRARCADYPEALAVAMVEHGLDLRSRERLEMLAARDDVLLLHRDLVDGVQGVLDALFGLGRVWMPHPFHKWLDWEESLLPHRPDGLARRIRELLVAPPHDAVRALVALVDETYALAREHVPAADLTPLREAFDQRRTA</sequence>
<reference evidence="3" key="1">
    <citation type="journal article" date="2019" name="Int. J. Syst. Evol. Microbiol.">
        <title>The Global Catalogue of Microorganisms (GCM) 10K type strain sequencing project: providing services to taxonomists for standard genome sequencing and annotation.</title>
        <authorList>
            <consortium name="The Broad Institute Genomics Platform"/>
            <consortium name="The Broad Institute Genome Sequencing Center for Infectious Disease"/>
            <person name="Wu L."/>
            <person name="Ma J."/>
        </authorList>
    </citation>
    <scope>NUCLEOTIDE SEQUENCE [LARGE SCALE GENOMIC DNA]</scope>
    <source>
        <strain evidence="3">CCUG 57508</strain>
    </source>
</reference>
<dbReference type="RefSeq" id="WP_386052138.1">
    <property type="nucleotide sequence ID" value="NZ_JBHTKH010000004.1"/>
</dbReference>